<organism evidence="2 3">
    <name type="scientific">Ceratodon purpureus</name>
    <name type="common">Fire moss</name>
    <name type="synonym">Dicranum purpureum</name>
    <dbReference type="NCBI Taxonomy" id="3225"/>
    <lineage>
        <taxon>Eukaryota</taxon>
        <taxon>Viridiplantae</taxon>
        <taxon>Streptophyta</taxon>
        <taxon>Embryophyta</taxon>
        <taxon>Bryophyta</taxon>
        <taxon>Bryophytina</taxon>
        <taxon>Bryopsida</taxon>
        <taxon>Dicranidae</taxon>
        <taxon>Pseudoditrichales</taxon>
        <taxon>Ditrichaceae</taxon>
        <taxon>Ceratodon</taxon>
    </lineage>
</organism>
<sequence length="82" mass="9071">MATYERQDSNGLGFADQYDKYFDEDVQGSQGGRKNSKMAKVKEAASHSVEKTKSAATASAHKVKSGTSSSLRWIKEKVQRKN</sequence>
<evidence type="ECO:0000313" key="2">
    <source>
        <dbReference type="EMBL" id="KAG0570272.1"/>
    </source>
</evidence>
<protein>
    <submittedName>
        <fullName evidence="2">Uncharacterized protein</fullName>
    </submittedName>
</protein>
<feature type="compositionally biased region" description="Basic and acidic residues" evidence="1">
    <location>
        <begin position="40"/>
        <end position="53"/>
    </location>
</feature>
<dbReference type="PANTHER" id="PTHR33386">
    <property type="entry name" value="OS02G0740600 PROTEIN"/>
    <property type="match status" value="1"/>
</dbReference>
<feature type="region of interest" description="Disordered" evidence="1">
    <location>
        <begin position="25"/>
        <end position="82"/>
    </location>
</feature>
<evidence type="ECO:0000256" key="1">
    <source>
        <dbReference type="SAM" id="MobiDB-lite"/>
    </source>
</evidence>
<dbReference type="EMBL" id="CM026427">
    <property type="protein sequence ID" value="KAG0570272.1"/>
    <property type="molecule type" value="Genomic_DNA"/>
</dbReference>
<evidence type="ECO:0000313" key="3">
    <source>
        <dbReference type="Proteomes" id="UP000822688"/>
    </source>
</evidence>
<name>A0A8T0HIX8_CERPU</name>
<dbReference type="AlphaFoldDB" id="A0A8T0HIX8"/>
<gene>
    <name evidence="2" type="ORF">KC19_6G149900</name>
</gene>
<dbReference type="PANTHER" id="PTHR33386:SF5">
    <property type="entry name" value="OS02G0740600 PROTEIN"/>
    <property type="match status" value="1"/>
</dbReference>
<keyword evidence="3" id="KW-1185">Reference proteome</keyword>
<accession>A0A8T0HIX8</accession>
<reference evidence="2 3" key="1">
    <citation type="submission" date="2020-06" db="EMBL/GenBank/DDBJ databases">
        <title>WGS assembly of Ceratodon purpureus strain R40.</title>
        <authorList>
            <person name="Carey S.B."/>
            <person name="Jenkins J."/>
            <person name="Shu S."/>
            <person name="Lovell J.T."/>
            <person name="Sreedasyam A."/>
            <person name="Maumus F."/>
            <person name="Tiley G.P."/>
            <person name="Fernandez-Pozo N."/>
            <person name="Barry K."/>
            <person name="Chen C."/>
            <person name="Wang M."/>
            <person name="Lipzen A."/>
            <person name="Daum C."/>
            <person name="Saski C.A."/>
            <person name="Payton A.C."/>
            <person name="Mcbreen J.C."/>
            <person name="Conrad R.E."/>
            <person name="Kollar L.M."/>
            <person name="Olsson S."/>
            <person name="Huttunen S."/>
            <person name="Landis J.B."/>
            <person name="Wickett N.J."/>
            <person name="Johnson M.G."/>
            <person name="Rensing S.A."/>
            <person name="Grimwood J."/>
            <person name="Schmutz J."/>
            <person name="Mcdaniel S.F."/>
        </authorList>
    </citation>
    <scope>NUCLEOTIDE SEQUENCE [LARGE SCALE GENOMIC DNA]</scope>
    <source>
        <strain evidence="2 3">R40</strain>
    </source>
</reference>
<dbReference type="OrthoDB" id="1905524at2759"/>
<feature type="compositionally biased region" description="Basic and acidic residues" evidence="1">
    <location>
        <begin position="73"/>
        <end position="82"/>
    </location>
</feature>
<dbReference type="Proteomes" id="UP000822688">
    <property type="component" value="Chromosome 6"/>
</dbReference>
<comment type="caution">
    <text evidence="2">The sequence shown here is derived from an EMBL/GenBank/DDBJ whole genome shotgun (WGS) entry which is preliminary data.</text>
</comment>
<proteinExistence type="predicted"/>